<keyword evidence="2" id="KW-0645">Protease</keyword>
<gene>
    <name evidence="2" type="ORF">WCN91_02580</name>
</gene>
<sequence length="232" mass="27121">MERQPINYSLIFSKKRRTTAIHVKAQSVSVRAPHGACKRFIDDFVLSKRTWIETQLLKQSDFTSQVTKPLQDNKVMLFGEWVNIKVSRGKRSQTICEMGAVELVIAHRVSQVTSKAKDMLLAYLSQSLTVYVNERIAYWQNEMGVTASDVKVRTYKRRWGSCNQRRELSFNTFLVGAPKWVIDYVIVHELAHIRHMDHSNAFWQFVETKYAHKNQAKAWLKENGQKLELRFE</sequence>
<accession>A0ABU9MSQ7</accession>
<dbReference type="GO" id="GO:0008237">
    <property type="term" value="F:metallopeptidase activity"/>
    <property type="evidence" value="ECO:0007669"/>
    <property type="project" value="UniProtKB-KW"/>
</dbReference>
<dbReference type="InterPro" id="IPR002725">
    <property type="entry name" value="YgjP-like_metallopeptidase"/>
</dbReference>
<proteinExistence type="predicted"/>
<dbReference type="PANTHER" id="PTHR30399:SF1">
    <property type="entry name" value="UTP PYROPHOSPHATASE"/>
    <property type="match status" value="1"/>
</dbReference>
<dbReference type="Proteomes" id="UP001447008">
    <property type="component" value="Unassembled WGS sequence"/>
</dbReference>
<dbReference type="CDD" id="cd07344">
    <property type="entry name" value="M48_yhfN_like"/>
    <property type="match status" value="1"/>
</dbReference>
<keyword evidence="2" id="KW-0378">Hydrolase</keyword>
<evidence type="ECO:0000313" key="2">
    <source>
        <dbReference type="EMBL" id="MEM0514334.1"/>
    </source>
</evidence>
<dbReference type="PANTHER" id="PTHR30399">
    <property type="entry name" value="UNCHARACTERIZED PROTEIN YGJP"/>
    <property type="match status" value="1"/>
</dbReference>
<comment type="caution">
    <text evidence="2">The sequence shown here is derived from an EMBL/GenBank/DDBJ whole genome shotgun (WGS) entry which is preliminary data.</text>
</comment>
<reference evidence="2 3" key="1">
    <citation type="submission" date="2024-03" db="EMBL/GenBank/DDBJ databases">
        <title>Pseudoalteromonas qingdaonensis sp. nov., isolated from the intestines of marine benthic organisms.</title>
        <authorList>
            <person name="Lin X."/>
            <person name="Fang S."/>
            <person name="Hu X."/>
        </authorList>
    </citation>
    <scope>NUCLEOTIDE SEQUENCE [LARGE SCALE GENOMIC DNA]</scope>
    <source>
        <strain evidence="2 3">YIC-827</strain>
    </source>
</reference>
<evidence type="ECO:0000259" key="1">
    <source>
        <dbReference type="Pfam" id="PF01863"/>
    </source>
</evidence>
<dbReference type="InterPro" id="IPR053136">
    <property type="entry name" value="UTP_pyrophosphatase-like"/>
</dbReference>
<dbReference type="EMBL" id="JBCGCU010000002">
    <property type="protein sequence ID" value="MEM0514334.1"/>
    <property type="molecule type" value="Genomic_DNA"/>
</dbReference>
<feature type="domain" description="YgjP-like metallopeptidase" evidence="1">
    <location>
        <begin position="17"/>
        <end position="223"/>
    </location>
</feature>
<organism evidence="2 3">
    <name type="scientific">Pseudoalteromonas qingdaonensis</name>
    <dbReference type="NCBI Taxonomy" id="3131913"/>
    <lineage>
        <taxon>Bacteria</taxon>
        <taxon>Pseudomonadati</taxon>
        <taxon>Pseudomonadota</taxon>
        <taxon>Gammaproteobacteria</taxon>
        <taxon>Alteromonadales</taxon>
        <taxon>Pseudoalteromonadaceae</taxon>
        <taxon>Pseudoalteromonas</taxon>
    </lineage>
</organism>
<dbReference type="Gene3D" id="3.30.2010.10">
    <property type="entry name" value="Metalloproteases ('zincins'), catalytic domain"/>
    <property type="match status" value="1"/>
</dbReference>
<evidence type="ECO:0000313" key="3">
    <source>
        <dbReference type="Proteomes" id="UP001447008"/>
    </source>
</evidence>
<dbReference type="RefSeq" id="WP_342675993.1">
    <property type="nucleotide sequence ID" value="NZ_JBCGCU010000002.1"/>
</dbReference>
<keyword evidence="3" id="KW-1185">Reference proteome</keyword>
<dbReference type="EC" id="3.4.-.-" evidence="2"/>
<name>A0ABU9MSQ7_9GAMM</name>
<keyword evidence="2" id="KW-0482">Metalloprotease</keyword>
<dbReference type="Pfam" id="PF01863">
    <property type="entry name" value="YgjP-like"/>
    <property type="match status" value="1"/>
</dbReference>
<protein>
    <submittedName>
        <fullName evidence="2">SprT family zinc-dependent metalloprotease</fullName>
        <ecNumber evidence="2">3.4.-.-</ecNumber>
    </submittedName>
</protein>